<sequence>MVVRKALESVSRWLARKGPRERTSPCAGGSSAEPESALEIFKKVLMIAGVMTVYGPDGAMLRLIEAREKEAKEAKEAEEAKAAQDLPK</sequence>
<accession>A0A565AN79</accession>
<dbReference type="AlphaFoldDB" id="A0A565AN79"/>
<organism evidence="1 2">
    <name type="scientific">Arabis nemorensis</name>
    <dbReference type="NCBI Taxonomy" id="586526"/>
    <lineage>
        <taxon>Eukaryota</taxon>
        <taxon>Viridiplantae</taxon>
        <taxon>Streptophyta</taxon>
        <taxon>Embryophyta</taxon>
        <taxon>Tracheophyta</taxon>
        <taxon>Spermatophyta</taxon>
        <taxon>Magnoliopsida</taxon>
        <taxon>eudicotyledons</taxon>
        <taxon>Gunneridae</taxon>
        <taxon>Pentapetalae</taxon>
        <taxon>rosids</taxon>
        <taxon>malvids</taxon>
        <taxon>Brassicales</taxon>
        <taxon>Brassicaceae</taxon>
        <taxon>Arabideae</taxon>
        <taxon>Arabis</taxon>
    </lineage>
</organism>
<dbReference type="OrthoDB" id="10513247at2759"/>
<dbReference type="EMBL" id="CABITT030000001">
    <property type="protein sequence ID" value="VVA90472.1"/>
    <property type="molecule type" value="Genomic_DNA"/>
</dbReference>
<dbReference type="Proteomes" id="UP000489600">
    <property type="component" value="Unassembled WGS sequence"/>
</dbReference>
<reference evidence="1" key="1">
    <citation type="submission" date="2019-07" db="EMBL/GenBank/DDBJ databases">
        <authorList>
            <person name="Dittberner H."/>
        </authorList>
    </citation>
    <scope>NUCLEOTIDE SEQUENCE [LARGE SCALE GENOMIC DNA]</scope>
</reference>
<protein>
    <submittedName>
        <fullName evidence="1">Uncharacterized protein</fullName>
    </submittedName>
</protein>
<name>A0A565AN79_9BRAS</name>
<comment type="caution">
    <text evidence="1">The sequence shown here is derived from an EMBL/GenBank/DDBJ whole genome shotgun (WGS) entry which is preliminary data.</text>
</comment>
<evidence type="ECO:0000313" key="2">
    <source>
        <dbReference type="Proteomes" id="UP000489600"/>
    </source>
</evidence>
<keyword evidence="2" id="KW-1185">Reference proteome</keyword>
<gene>
    <name evidence="1" type="ORF">ANE_LOCUS917</name>
</gene>
<proteinExistence type="predicted"/>
<evidence type="ECO:0000313" key="1">
    <source>
        <dbReference type="EMBL" id="VVA90472.1"/>
    </source>
</evidence>